<dbReference type="Proteomes" id="UP000821853">
    <property type="component" value="Unassembled WGS sequence"/>
</dbReference>
<feature type="compositionally biased region" description="Basic residues" evidence="1">
    <location>
        <begin position="217"/>
        <end position="234"/>
    </location>
</feature>
<feature type="region of interest" description="Disordered" evidence="1">
    <location>
        <begin position="217"/>
        <end position="239"/>
    </location>
</feature>
<gene>
    <name evidence="2" type="ORF">HPB48_017412</name>
</gene>
<dbReference type="EMBL" id="JABSTR010000008">
    <property type="protein sequence ID" value="KAH9377670.1"/>
    <property type="molecule type" value="Genomic_DNA"/>
</dbReference>
<dbReference type="AlphaFoldDB" id="A0A9J6GGV0"/>
<reference evidence="2 3" key="1">
    <citation type="journal article" date="2020" name="Cell">
        <title>Large-Scale Comparative Analyses of Tick Genomes Elucidate Their Genetic Diversity and Vector Capacities.</title>
        <authorList>
            <consortium name="Tick Genome and Microbiome Consortium (TIGMIC)"/>
            <person name="Jia N."/>
            <person name="Wang J."/>
            <person name="Shi W."/>
            <person name="Du L."/>
            <person name="Sun Y."/>
            <person name="Zhan W."/>
            <person name="Jiang J.F."/>
            <person name="Wang Q."/>
            <person name="Zhang B."/>
            <person name="Ji P."/>
            <person name="Bell-Sakyi L."/>
            <person name="Cui X.M."/>
            <person name="Yuan T.T."/>
            <person name="Jiang B.G."/>
            <person name="Yang W.F."/>
            <person name="Lam T.T."/>
            <person name="Chang Q.C."/>
            <person name="Ding S.J."/>
            <person name="Wang X.J."/>
            <person name="Zhu J.G."/>
            <person name="Ruan X.D."/>
            <person name="Zhao L."/>
            <person name="Wei J.T."/>
            <person name="Ye R.Z."/>
            <person name="Que T.C."/>
            <person name="Du C.H."/>
            <person name="Zhou Y.H."/>
            <person name="Cheng J.X."/>
            <person name="Dai P.F."/>
            <person name="Guo W.B."/>
            <person name="Han X.H."/>
            <person name="Huang E.J."/>
            <person name="Li L.F."/>
            <person name="Wei W."/>
            <person name="Gao Y.C."/>
            <person name="Liu J.Z."/>
            <person name="Shao H.Z."/>
            <person name="Wang X."/>
            <person name="Wang C.C."/>
            <person name="Yang T.C."/>
            <person name="Huo Q.B."/>
            <person name="Li W."/>
            <person name="Chen H.Y."/>
            <person name="Chen S.E."/>
            <person name="Zhou L.G."/>
            <person name="Ni X.B."/>
            <person name="Tian J.H."/>
            <person name="Sheng Y."/>
            <person name="Liu T."/>
            <person name="Pan Y.S."/>
            <person name="Xia L.Y."/>
            <person name="Li J."/>
            <person name="Zhao F."/>
            <person name="Cao W.C."/>
        </authorList>
    </citation>
    <scope>NUCLEOTIDE SEQUENCE [LARGE SCALE GENOMIC DNA]</scope>
    <source>
        <strain evidence="2">HaeL-2018</strain>
    </source>
</reference>
<feature type="region of interest" description="Disordered" evidence="1">
    <location>
        <begin position="80"/>
        <end position="106"/>
    </location>
</feature>
<evidence type="ECO:0000313" key="3">
    <source>
        <dbReference type="Proteomes" id="UP000821853"/>
    </source>
</evidence>
<keyword evidence="3" id="KW-1185">Reference proteome</keyword>
<organism evidence="2 3">
    <name type="scientific">Haemaphysalis longicornis</name>
    <name type="common">Bush tick</name>
    <dbReference type="NCBI Taxonomy" id="44386"/>
    <lineage>
        <taxon>Eukaryota</taxon>
        <taxon>Metazoa</taxon>
        <taxon>Ecdysozoa</taxon>
        <taxon>Arthropoda</taxon>
        <taxon>Chelicerata</taxon>
        <taxon>Arachnida</taxon>
        <taxon>Acari</taxon>
        <taxon>Parasitiformes</taxon>
        <taxon>Ixodida</taxon>
        <taxon>Ixodoidea</taxon>
        <taxon>Ixodidae</taxon>
        <taxon>Haemaphysalinae</taxon>
        <taxon>Haemaphysalis</taxon>
    </lineage>
</organism>
<evidence type="ECO:0000256" key="1">
    <source>
        <dbReference type="SAM" id="MobiDB-lite"/>
    </source>
</evidence>
<protein>
    <submittedName>
        <fullName evidence="2">Uncharacterized protein</fullName>
    </submittedName>
</protein>
<name>A0A9J6GGV0_HAELO</name>
<accession>A0A9J6GGV0</accession>
<dbReference type="VEuPathDB" id="VectorBase:HLOH_050380"/>
<evidence type="ECO:0000313" key="2">
    <source>
        <dbReference type="EMBL" id="KAH9377670.1"/>
    </source>
</evidence>
<proteinExistence type="predicted"/>
<sequence length="296" mass="33466">MDLPELIDLGKRLGLSGDELTEWALEEQRLWREEIALDIEAAKRLAEIGKERAEIENKTFKLRQRLEELEARRSEARLSKDGGKSFHRVQAFSPTRSSADKLSPPLDVARDANEHRELDVTVEHQAALSSPDKETSLSLSPQVAALHLTLSGFDEVNVDHKPCLEHSPSQKRSSVPKEVLITDRDFPPPHMLIQSVHGSRRKYGPPKHRRRCFGQRNFRNKRTKRKPGGARKRTKVGELEEAPRRLAPGLRGVQSKAVKAKADAHEHWEAEPAVEQFLRARTPRCAAKEKKGHAAS</sequence>
<comment type="caution">
    <text evidence="2">The sequence shown here is derived from an EMBL/GenBank/DDBJ whole genome shotgun (WGS) entry which is preliminary data.</text>
</comment>